<dbReference type="GO" id="GO:0000221">
    <property type="term" value="C:vacuolar proton-transporting V-type ATPase, V1 domain"/>
    <property type="evidence" value="ECO:0007669"/>
    <property type="project" value="TreeGrafter"/>
</dbReference>
<dbReference type="AlphaFoldDB" id="A0A8J8P1A5"/>
<keyword evidence="5" id="KW-0175">Coiled coil</keyword>
<comment type="caution">
    <text evidence="6">The sequence shown here is derived from an EMBL/GenBank/DDBJ whole genome shotgun (WGS) entry which is preliminary data.</text>
</comment>
<dbReference type="OrthoDB" id="250802at2759"/>
<accession>A0A8J8P1A5</accession>
<keyword evidence="4" id="KW-0406">Ion transport</keyword>
<organism evidence="6 7">
    <name type="scientific">Halteria grandinella</name>
    <dbReference type="NCBI Taxonomy" id="5974"/>
    <lineage>
        <taxon>Eukaryota</taxon>
        <taxon>Sar</taxon>
        <taxon>Alveolata</taxon>
        <taxon>Ciliophora</taxon>
        <taxon>Intramacronucleata</taxon>
        <taxon>Spirotrichea</taxon>
        <taxon>Stichotrichia</taxon>
        <taxon>Sporadotrichida</taxon>
        <taxon>Halteriidae</taxon>
        <taxon>Halteria</taxon>
    </lineage>
</organism>
<dbReference type="EMBL" id="RRYP01001827">
    <property type="protein sequence ID" value="TNV85448.1"/>
    <property type="molecule type" value="Genomic_DNA"/>
</dbReference>
<evidence type="ECO:0008006" key="8">
    <source>
        <dbReference type="Google" id="ProtNLM"/>
    </source>
</evidence>
<gene>
    <name evidence="6" type="ORF">FGO68_gene12834</name>
</gene>
<reference evidence="6" key="1">
    <citation type="submission" date="2019-06" db="EMBL/GenBank/DDBJ databases">
        <authorList>
            <person name="Zheng W."/>
        </authorList>
    </citation>
    <scope>NUCLEOTIDE SEQUENCE</scope>
    <source>
        <strain evidence="6">QDHG01</strain>
    </source>
</reference>
<keyword evidence="7" id="KW-1185">Reference proteome</keyword>
<dbReference type="Gene3D" id="1.20.5.2950">
    <property type="match status" value="1"/>
</dbReference>
<feature type="coiled-coil region" evidence="5">
    <location>
        <begin position="59"/>
        <end position="97"/>
    </location>
</feature>
<dbReference type="GO" id="GO:0016887">
    <property type="term" value="F:ATP hydrolysis activity"/>
    <property type="evidence" value="ECO:0007669"/>
    <property type="project" value="TreeGrafter"/>
</dbReference>
<dbReference type="InterPro" id="IPR005124">
    <property type="entry name" value="V-ATPase_G"/>
</dbReference>
<comment type="similarity">
    <text evidence="1">Belongs to the V-ATPase G subunit family.</text>
</comment>
<evidence type="ECO:0000256" key="1">
    <source>
        <dbReference type="ARBA" id="ARBA00010066"/>
    </source>
</evidence>
<evidence type="ECO:0000256" key="3">
    <source>
        <dbReference type="ARBA" id="ARBA00022781"/>
    </source>
</evidence>
<evidence type="ECO:0000313" key="6">
    <source>
        <dbReference type="EMBL" id="TNV85448.1"/>
    </source>
</evidence>
<proteinExistence type="inferred from homology"/>
<protein>
    <recommendedName>
        <fullName evidence="8">V-type proton ATPase subunit G</fullName>
    </recommendedName>
</protein>
<dbReference type="PANTHER" id="PTHR12713:SF11">
    <property type="entry name" value="V-TYPE PROTON ATPASE SUBUNIT G"/>
    <property type="match status" value="1"/>
</dbReference>
<dbReference type="PANTHER" id="PTHR12713">
    <property type="entry name" value="VACUOLAR ATP SYNTHASE SUBUNIT G"/>
    <property type="match status" value="1"/>
</dbReference>
<evidence type="ECO:0000313" key="7">
    <source>
        <dbReference type="Proteomes" id="UP000785679"/>
    </source>
</evidence>
<name>A0A8J8P1A5_HALGN</name>
<evidence type="ECO:0000256" key="5">
    <source>
        <dbReference type="SAM" id="Coils"/>
    </source>
</evidence>
<dbReference type="Proteomes" id="UP000785679">
    <property type="component" value="Unassembled WGS sequence"/>
</dbReference>
<evidence type="ECO:0000256" key="2">
    <source>
        <dbReference type="ARBA" id="ARBA00022448"/>
    </source>
</evidence>
<dbReference type="Pfam" id="PF03179">
    <property type="entry name" value="V-ATPase_G"/>
    <property type="match status" value="1"/>
</dbReference>
<keyword evidence="3" id="KW-0375">Hydrogen ion transport</keyword>
<keyword evidence="2" id="KW-0813">Transport</keyword>
<sequence>MEGSVRSLLEAERESQEIIQKAVSEKSKRMNDANSDAQIEINAFANEFKQRFLVEESQRKAHNDDLIRAQDNIAEEMAEIEEQYEQNKRQVVKMLLDQILIVNIEVPKVVQQKFE</sequence>
<dbReference type="GO" id="GO:0046961">
    <property type="term" value="F:proton-transporting ATPase activity, rotational mechanism"/>
    <property type="evidence" value="ECO:0007669"/>
    <property type="project" value="InterPro"/>
</dbReference>
<evidence type="ECO:0000256" key="4">
    <source>
        <dbReference type="ARBA" id="ARBA00023065"/>
    </source>
</evidence>